<evidence type="ECO:0000313" key="1">
    <source>
        <dbReference type="EMBL" id="OOZ35762.1"/>
    </source>
</evidence>
<dbReference type="EMBL" id="MPRJ01000078">
    <property type="protein sequence ID" value="OOZ35762.1"/>
    <property type="molecule type" value="Genomic_DNA"/>
</dbReference>
<dbReference type="Proteomes" id="UP000190896">
    <property type="component" value="Unassembled WGS sequence"/>
</dbReference>
<sequence>MKMLYRYLKGIINRIRSIIRWFLSHLIAVQTLSHLQSIREFELSVIIKLLPEKGRLLEIGSGTGWQASALTEKGFDVSAMDINTSNYYEERVFPVEDYDGHNLPFENAEFDIVYTSNLLEHVPHVRSFQDEIHRVLKPNGLVIHVLPSSSWRFWTNITHFIKYLNVPCVHGEYSENAFIEIARFSRSTWRQLFNETGWKVISEQSNDLFYTGCSVLDSRVSINARSKLNSILGSSCNIFVLKKSMTV</sequence>
<evidence type="ECO:0008006" key="3">
    <source>
        <dbReference type="Google" id="ProtNLM"/>
    </source>
</evidence>
<accession>A0A1T2KSF5</accession>
<dbReference type="CDD" id="cd02440">
    <property type="entry name" value="AdoMet_MTases"/>
    <property type="match status" value="1"/>
</dbReference>
<evidence type="ECO:0000313" key="2">
    <source>
        <dbReference type="Proteomes" id="UP000190896"/>
    </source>
</evidence>
<dbReference type="PANTHER" id="PTHR43591">
    <property type="entry name" value="METHYLTRANSFERASE"/>
    <property type="match status" value="1"/>
</dbReference>
<dbReference type="Gene3D" id="3.40.50.150">
    <property type="entry name" value="Vaccinia Virus protein VP39"/>
    <property type="match status" value="1"/>
</dbReference>
<organism evidence="1 2">
    <name type="scientific">Solemya velesiana gill symbiont</name>
    <dbReference type="NCBI Taxonomy" id="1918948"/>
    <lineage>
        <taxon>Bacteria</taxon>
        <taxon>Pseudomonadati</taxon>
        <taxon>Pseudomonadota</taxon>
        <taxon>Gammaproteobacteria</taxon>
        <taxon>sulfur-oxidizing symbionts</taxon>
    </lineage>
</organism>
<dbReference type="SUPFAM" id="SSF53335">
    <property type="entry name" value="S-adenosyl-L-methionine-dependent methyltransferases"/>
    <property type="match status" value="1"/>
</dbReference>
<dbReference type="AlphaFoldDB" id="A0A1T2KSF5"/>
<keyword evidence="2" id="KW-1185">Reference proteome</keyword>
<dbReference type="InterPro" id="IPR029063">
    <property type="entry name" value="SAM-dependent_MTases_sf"/>
</dbReference>
<name>A0A1T2KSF5_9GAMM</name>
<gene>
    <name evidence="1" type="ORF">BOW51_10410</name>
</gene>
<dbReference type="OrthoDB" id="5292182at2"/>
<dbReference type="Pfam" id="PF13489">
    <property type="entry name" value="Methyltransf_23"/>
    <property type="match status" value="1"/>
</dbReference>
<comment type="caution">
    <text evidence="1">The sequence shown here is derived from an EMBL/GenBank/DDBJ whole genome shotgun (WGS) entry which is preliminary data.</text>
</comment>
<reference evidence="1 2" key="1">
    <citation type="submission" date="2016-11" db="EMBL/GenBank/DDBJ databases">
        <title>Mixed transmission modes and dynamic genome evolution in an obligate animal-bacterial symbiosis.</title>
        <authorList>
            <person name="Russell S.L."/>
            <person name="Corbett-Detig R.B."/>
            <person name="Cavanaugh C.M."/>
        </authorList>
    </citation>
    <scope>NUCLEOTIDE SEQUENCE [LARGE SCALE GENOMIC DNA]</scope>
    <source>
        <strain evidence="1">Se-Cadez</strain>
    </source>
</reference>
<protein>
    <recommendedName>
        <fullName evidence="3">Methyltransferase type 11 domain-containing protein</fullName>
    </recommendedName>
</protein>
<proteinExistence type="predicted"/>